<dbReference type="InterPro" id="IPR002686">
    <property type="entry name" value="Transposase_17"/>
</dbReference>
<evidence type="ECO:0000313" key="2">
    <source>
        <dbReference type="EMBL" id="EWC39089.1"/>
    </source>
</evidence>
<accession>A0A061JLM4</accession>
<dbReference type="GO" id="GO:0006313">
    <property type="term" value="P:DNA transposition"/>
    <property type="evidence" value="ECO:0007669"/>
    <property type="project" value="InterPro"/>
</dbReference>
<dbReference type="EMBL" id="AMCZ02000054">
    <property type="protein sequence ID" value="EWC39089.1"/>
    <property type="molecule type" value="Genomic_DNA"/>
</dbReference>
<organism evidence="2 3">
    <name type="scientific">Stutzerimonas stutzeri KOS6</name>
    <dbReference type="NCBI Taxonomy" id="1218352"/>
    <lineage>
        <taxon>Bacteria</taxon>
        <taxon>Pseudomonadati</taxon>
        <taxon>Pseudomonadota</taxon>
        <taxon>Gammaproteobacteria</taxon>
        <taxon>Pseudomonadales</taxon>
        <taxon>Pseudomonadaceae</taxon>
        <taxon>Stutzerimonas</taxon>
    </lineage>
</organism>
<dbReference type="InterPro" id="IPR036515">
    <property type="entry name" value="Transposase_17_sf"/>
</dbReference>
<dbReference type="PANTHER" id="PTHR36966:SF1">
    <property type="entry name" value="REP-ASSOCIATED TYROSINE TRANSPOSASE"/>
    <property type="match status" value="1"/>
</dbReference>
<proteinExistence type="predicted"/>
<dbReference type="RefSeq" id="WP_003292910.1">
    <property type="nucleotide sequence ID" value="NZ_KK020675.1"/>
</dbReference>
<protein>
    <submittedName>
        <fullName evidence="2">Transposase</fullName>
    </submittedName>
</protein>
<sequence>MSKEAYPASSRLRRGRCSTISQVYLVTTVTKHRASVFADLTAARTLIRTIREDARRGSHLTLAFVVMPDHLHWLLQLEQASLSELVGRVKSLSARRLGGGVWQDGFHDRSLRGEEDLQAIARYIVANPLRAGLVERIGDYPHWDAVWLK</sequence>
<dbReference type="HOGENOM" id="CLU_068226_2_1_6"/>
<dbReference type="OrthoDB" id="9791101at2"/>
<evidence type="ECO:0000313" key="3">
    <source>
        <dbReference type="Proteomes" id="UP000026923"/>
    </source>
</evidence>
<dbReference type="PANTHER" id="PTHR36966">
    <property type="entry name" value="REP-ASSOCIATED TYROSINE TRANSPOSASE"/>
    <property type="match status" value="1"/>
</dbReference>
<dbReference type="SMART" id="SM01321">
    <property type="entry name" value="Y1_Tnp"/>
    <property type="match status" value="1"/>
</dbReference>
<dbReference type="InterPro" id="IPR052715">
    <property type="entry name" value="RAYT_transposase"/>
</dbReference>
<dbReference type="Proteomes" id="UP000026923">
    <property type="component" value="Unassembled WGS sequence"/>
</dbReference>
<name>A0A061JLM4_STUST</name>
<dbReference type="AlphaFoldDB" id="A0A061JLM4"/>
<dbReference type="Gene3D" id="3.30.70.1290">
    <property type="entry name" value="Transposase IS200-like"/>
    <property type="match status" value="1"/>
</dbReference>
<dbReference type="GO" id="GO:0043565">
    <property type="term" value="F:sequence-specific DNA binding"/>
    <property type="evidence" value="ECO:0007669"/>
    <property type="project" value="TreeGrafter"/>
</dbReference>
<dbReference type="eggNOG" id="COG1943">
    <property type="taxonomic scope" value="Bacteria"/>
</dbReference>
<reference evidence="2 3" key="1">
    <citation type="journal article" date="2013" name="Genome Announc.">
        <title>Draft Genome of the Nitrogen-Fixing Bacterium Pseudomonas stutzeri Strain KOS6 Isolated from Industrial Hydrocarbon Sludge.</title>
        <authorList>
            <person name="Grigoryeva T.V."/>
            <person name="Laikov A.V."/>
            <person name="Naumova R.P."/>
            <person name="Manolov A.I."/>
            <person name="Larin A.K."/>
            <person name="Karpova I.Y."/>
            <person name="Semashko T.A."/>
            <person name="Alexeev D.G."/>
            <person name="Kostryukova E.S."/>
            <person name="Muller R."/>
            <person name="Govorun V.M."/>
        </authorList>
    </citation>
    <scope>NUCLEOTIDE SEQUENCE [LARGE SCALE GENOMIC DNA]</scope>
    <source>
        <strain evidence="2 3">KOS6</strain>
    </source>
</reference>
<comment type="caution">
    <text evidence="2">The sequence shown here is derived from an EMBL/GenBank/DDBJ whole genome shotgun (WGS) entry which is preliminary data.</text>
</comment>
<gene>
    <name evidence="2" type="ORF">B597_022030</name>
</gene>
<dbReference type="SUPFAM" id="SSF143422">
    <property type="entry name" value="Transposase IS200-like"/>
    <property type="match status" value="1"/>
</dbReference>
<dbReference type="Pfam" id="PF01797">
    <property type="entry name" value="Y1_Tnp"/>
    <property type="match status" value="1"/>
</dbReference>
<dbReference type="NCBIfam" id="NF047646">
    <property type="entry name" value="REP_Tyr_transpos"/>
    <property type="match status" value="1"/>
</dbReference>
<evidence type="ECO:0000259" key="1">
    <source>
        <dbReference type="SMART" id="SM01321"/>
    </source>
</evidence>
<feature type="domain" description="Transposase IS200-like" evidence="1">
    <location>
        <begin position="19"/>
        <end position="127"/>
    </location>
</feature>
<dbReference type="GO" id="GO:0004803">
    <property type="term" value="F:transposase activity"/>
    <property type="evidence" value="ECO:0007669"/>
    <property type="project" value="InterPro"/>
</dbReference>